<sequence>MKLHALCGTPRPRTGPGQIPSSNNSGPNFGRPPSKSGSSFNSTDRTSEEKIASDFHDPRDPRWWPHRNVSPAEVRRRGAPTRSPMSESTTPLSS</sequence>
<name>A0AAV7L1N7_PLEWA</name>
<feature type="compositionally biased region" description="Polar residues" evidence="1">
    <location>
        <begin position="83"/>
        <end position="94"/>
    </location>
</feature>
<accession>A0AAV7L1N7</accession>
<evidence type="ECO:0000313" key="2">
    <source>
        <dbReference type="EMBL" id="KAJ1085437.1"/>
    </source>
</evidence>
<feature type="compositionally biased region" description="Polar residues" evidence="1">
    <location>
        <begin position="35"/>
        <end position="44"/>
    </location>
</feature>
<dbReference type="AlphaFoldDB" id="A0AAV7L1N7"/>
<dbReference type="Proteomes" id="UP001066276">
    <property type="component" value="Chromosome 12"/>
</dbReference>
<evidence type="ECO:0000313" key="3">
    <source>
        <dbReference type="Proteomes" id="UP001066276"/>
    </source>
</evidence>
<reference evidence="2" key="1">
    <citation type="journal article" date="2022" name="bioRxiv">
        <title>Sequencing and chromosome-scale assembly of the giantPleurodeles waltlgenome.</title>
        <authorList>
            <person name="Brown T."/>
            <person name="Elewa A."/>
            <person name="Iarovenko S."/>
            <person name="Subramanian E."/>
            <person name="Araus A.J."/>
            <person name="Petzold A."/>
            <person name="Susuki M."/>
            <person name="Suzuki K.-i.T."/>
            <person name="Hayashi T."/>
            <person name="Toyoda A."/>
            <person name="Oliveira C."/>
            <person name="Osipova E."/>
            <person name="Leigh N.D."/>
            <person name="Simon A."/>
            <person name="Yun M.H."/>
        </authorList>
    </citation>
    <scope>NUCLEOTIDE SEQUENCE</scope>
    <source>
        <strain evidence="2">20211129_DDA</strain>
        <tissue evidence="2">Liver</tissue>
    </source>
</reference>
<feature type="region of interest" description="Disordered" evidence="1">
    <location>
        <begin position="1"/>
        <end position="94"/>
    </location>
</feature>
<proteinExistence type="predicted"/>
<organism evidence="2 3">
    <name type="scientific">Pleurodeles waltl</name>
    <name type="common">Iberian ribbed newt</name>
    <dbReference type="NCBI Taxonomy" id="8319"/>
    <lineage>
        <taxon>Eukaryota</taxon>
        <taxon>Metazoa</taxon>
        <taxon>Chordata</taxon>
        <taxon>Craniata</taxon>
        <taxon>Vertebrata</taxon>
        <taxon>Euteleostomi</taxon>
        <taxon>Amphibia</taxon>
        <taxon>Batrachia</taxon>
        <taxon>Caudata</taxon>
        <taxon>Salamandroidea</taxon>
        <taxon>Salamandridae</taxon>
        <taxon>Pleurodelinae</taxon>
        <taxon>Pleurodeles</taxon>
    </lineage>
</organism>
<protein>
    <submittedName>
        <fullName evidence="2">Uncharacterized protein</fullName>
    </submittedName>
</protein>
<evidence type="ECO:0000256" key="1">
    <source>
        <dbReference type="SAM" id="MobiDB-lite"/>
    </source>
</evidence>
<feature type="compositionally biased region" description="Basic and acidic residues" evidence="1">
    <location>
        <begin position="45"/>
        <end position="63"/>
    </location>
</feature>
<dbReference type="EMBL" id="JANPWB010000016">
    <property type="protein sequence ID" value="KAJ1085437.1"/>
    <property type="molecule type" value="Genomic_DNA"/>
</dbReference>
<gene>
    <name evidence="2" type="ORF">NDU88_005569</name>
</gene>
<keyword evidence="3" id="KW-1185">Reference proteome</keyword>
<comment type="caution">
    <text evidence="2">The sequence shown here is derived from an EMBL/GenBank/DDBJ whole genome shotgun (WGS) entry which is preliminary data.</text>
</comment>